<dbReference type="InterPro" id="IPR000073">
    <property type="entry name" value="AB_hydrolase_1"/>
</dbReference>
<feature type="domain" description="AB hydrolase-1" evidence="4">
    <location>
        <begin position="20"/>
        <end position="251"/>
    </location>
</feature>
<evidence type="ECO:0000313" key="5">
    <source>
        <dbReference type="EMBL" id="TGB02501.1"/>
    </source>
</evidence>
<proteinExistence type="inferred from homology"/>
<dbReference type="GO" id="GO:0009234">
    <property type="term" value="P:menaquinone biosynthetic process"/>
    <property type="evidence" value="ECO:0007669"/>
    <property type="project" value="UniProtKB-UniRule"/>
</dbReference>
<dbReference type="HAMAP" id="MF_01660">
    <property type="entry name" value="MenH"/>
    <property type="match status" value="1"/>
</dbReference>
<reference evidence="5 6" key="1">
    <citation type="journal article" date="2003" name="Int. J. Syst. Evol. Microbiol.">
        <title>Halobacillus salinus sp. nov., isolated from a salt lake on the coast of the East Sea in Korea.</title>
        <authorList>
            <person name="Yoon J.H."/>
            <person name="Kang K.H."/>
            <person name="Park Y.H."/>
        </authorList>
    </citation>
    <scope>NUCLEOTIDE SEQUENCE [LARGE SCALE GENOMIC DNA]</scope>
    <source>
        <strain evidence="5 6">HSL-3</strain>
    </source>
</reference>
<dbReference type="AlphaFoldDB" id="A0A4Z0GZ63"/>
<dbReference type="InterPro" id="IPR000639">
    <property type="entry name" value="Epox_hydrolase-like"/>
</dbReference>
<dbReference type="UniPathway" id="UPA01057">
    <property type="reaction ID" value="UER00900"/>
</dbReference>
<evidence type="ECO:0000256" key="3">
    <source>
        <dbReference type="HAMAP-Rule" id="MF_01660"/>
    </source>
</evidence>
<comment type="pathway">
    <text evidence="3">Quinol/quinone metabolism; 1,4-dihydroxy-2-naphthoate biosynthesis; 1,4-dihydroxy-2-naphthoate from chorismate: step 3/7.</text>
</comment>
<keyword evidence="1 3" id="KW-0474">Menaquinone biosynthesis</keyword>
<keyword evidence="2 3" id="KW-0456">Lyase</keyword>
<evidence type="ECO:0000259" key="4">
    <source>
        <dbReference type="Pfam" id="PF00561"/>
    </source>
</evidence>
<dbReference type="InterPro" id="IPR029058">
    <property type="entry name" value="AB_hydrolase_fold"/>
</dbReference>
<accession>A0A4Z0GZ63</accession>
<dbReference type="GO" id="GO:0070205">
    <property type="term" value="F:2-succinyl-6-hydroxy-2,4-cyclohexadiene-1-carboxylate synthase activity"/>
    <property type="evidence" value="ECO:0007669"/>
    <property type="project" value="UniProtKB-UniRule"/>
</dbReference>
<dbReference type="InterPro" id="IPR022485">
    <property type="entry name" value="SHCHC_synthase_MenH"/>
</dbReference>
<dbReference type="Pfam" id="PF00561">
    <property type="entry name" value="Abhydrolase_1"/>
    <property type="match status" value="1"/>
</dbReference>
<dbReference type="PANTHER" id="PTHR42916:SF1">
    <property type="entry name" value="PROTEIN PHYLLO, CHLOROPLASTIC"/>
    <property type="match status" value="1"/>
</dbReference>
<organism evidence="5 6">
    <name type="scientific">Halobacillus salinus</name>
    <dbReference type="NCBI Taxonomy" id="192814"/>
    <lineage>
        <taxon>Bacteria</taxon>
        <taxon>Bacillati</taxon>
        <taxon>Bacillota</taxon>
        <taxon>Bacilli</taxon>
        <taxon>Bacillales</taxon>
        <taxon>Bacillaceae</taxon>
        <taxon>Halobacillus</taxon>
    </lineage>
</organism>
<evidence type="ECO:0000256" key="2">
    <source>
        <dbReference type="ARBA" id="ARBA00023239"/>
    </source>
</evidence>
<dbReference type="PANTHER" id="PTHR42916">
    <property type="entry name" value="2-SUCCINYL-5-ENOLPYRUVYL-6-HYDROXY-3-CYCLOHEXENE-1-CARBOXYLATE SYNTHASE"/>
    <property type="match status" value="1"/>
</dbReference>
<dbReference type="STRING" id="192814.GCA_900166575_03573"/>
<comment type="function">
    <text evidence="3">Catalyzes a proton abstraction reaction that results in 2,5-elimination of pyruvate from 2-succinyl-5-enolpyruvyl-6-hydroxy-3-cyclohexene-1-carboxylate (SEPHCHC) and the formation of 2-succinyl-6-hydroxy-2,4-cyclohexadiene-1-carboxylate (SHCHC).</text>
</comment>
<comment type="caution">
    <text evidence="5">The sequence shown here is derived from an EMBL/GenBank/DDBJ whole genome shotgun (WGS) entry which is preliminary data.</text>
</comment>
<keyword evidence="6" id="KW-1185">Reference proteome</keyword>
<dbReference type="PRINTS" id="PR00412">
    <property type="entry name" value="EPOXHYDRLASE"/>
</dbReference>
<dbReference type="PRINTS" id="PR00111">
    <property type="entry name" value="ABHYDROLASE"/>
</dbReference>
<evidence type="ECO:0000256" key="1">
    <source>
        <dbReference type="ARBA" id="ARBA00022428"/>
    </source>
</evidence>
<comment type="pathway">
    <text evidence="3">Quinol/quinone metabolism; menaquinone biosynthesis.</text>
</comment>
<evidence type="ECO:0000313" key="6">
    <source>
        <dbReference type="Proteomes" id="UP000297982"/>
    </source>
</evidence>
<name>A0A4Z0GZ63_9BACI</name>
<dbReference type="SUPFAM" id="SSF53474">
    <property type="entry name" value="alpha/beta-Hydrolases"/>
    <property type="match status" value="1"/>
</dbReference>
<dbReference type="Proteomes" id="UP000297982">
    <property type="component" value="Unassembled WGS sequence"/>
</dbReference>
<dbReference type="NCBIfam" id="TIGR03695">
    <property type="entry name" value="menH_SHCHC"/>
    <property type="match status" value="1"/>
</dbReference>
<comment type="subunit">
    <text evidence="3">Monomer.</text>
</comment>
<dbReference type="Gene3D" id="3.40.50.1820">
    <property type="entry name" value="alpha/beta hydrolase"/>
    <property type="match status" value="1"/>
</dbReference>
<dbReference type="EMBL" id="SRJC01000003">
    <property type="protein sequence ID" value="TGB02501.1"/>
    <property type="molecule type" value="Genomic_DNA"/>
</dbReference>
<comment type="similarity">
    <text evidence="3">Belongs to the AB hydrolase superfamily. MenH family.</text>
</comment>
<dbReference type="RefSeq" id="WP_135327877.1">
    <property type="nucleotide sequence ID" value="NZ_SRJC01000003.1"/>
</dbReference>
<dbReference type="EC" id="4.2.99.20" evidence="3"/>
<comment type="catalytic activity">
    <reaction evidence="3">
        <text>5-enolpyruvoyl-6-hydroxy-2-succinyl-cyclohex-3-ene-1-carboxylate = (1R,6R)-6-hydroxy-2-succinyl-cyclohexa-2,4-diene-1-carboxylate + pyruvate</text>
        <dbReference type="Rhea" id="RHEA:25597"/>
        <dbReference type="ChEBI" id="CHEBI:15361"/>
        <dbReference type="ChEBI" id="CHEBI:58689"/>
        <dbReference type="ChEBI" id="CHEBI:58818"/>
        <dbReference type="EC" id="4.2.99.20"/>
    </reaction>
</comment>
<dbReference type="UniPathway" id="UPA00079"/>
<protein>
    <recommendedName>
        <fullName evidence="3">Putative 2-succinyl-6-hydroxy-2,4-cyclohexadiene-1-carboxylate synthase</fullName>
        <shortName evidence="3">SHCHC synthase</shortName>
        <ecNumber evidence="3">4.2.99.20</ecNumber>
    </recommendedName>
</protein>
<sequence length="264" mass="29763">MYRHVEGRNYWVEEQGEGQPLLLLHGFTGTLHTFDEVVEGLEGYRLIRVDLPGHGKTGVIGNVTMEEFCRDLSLLLEDRGLDSVALLGYSLGGRTALSFAQLYPEKVDRLLLESASPGLATSKEQLARQAKDKALVDKMVQEGIEAFVNYWETLPLFESQQALSEEKRSMIRKERLGQSPSGLSQSLMGMGTGVQPSWWDQLPTLDVPVLLVTGELDDKFRQINQHMHKELLNSEWIEVEQTGHAIHVEKPSIFAKIVDEFMIQ</sequence>
<gene>
    <name evidence="3 5" type="primary">menH</name>
    <name evidence="5" type="ORF">E4663_12490</name>
</gene>